<dbReference type="RefSeq" id="WP_187241769.1">
    <property type="nucleotide sequence ID" value="NZ_BAAAOK010000008.1"/>
</dbReference>
<keyword evidence="4" id="KW-1185">Reference proteome</keyword>
<organism evidence="3 4">
    <name type="scientific">Actinomadura alba</name>
    <dbReference type="NCBI Taxonomy" id="406431"/>
    <lineage>
        <taxon>Bacteria</taxon>
        <taxon>Bacillati</taxon>
        <taxon>Actinomycetota</taxon>
        <taxon>Actinomycetes</taxon>
        <taxon>Streptosporangiales</taxon>
        <taxon>Thermomonosporaceae</taxon>
        <taxon>Actinomadura</taxon>
    </lineage>
</organism>
<dbReference type="InterPro" id="IPR001296">
    <property type="entry name" value="Glyco_trans_1"/>
</dbReference>
<proteinExistence type="predicted"/>
<dbReference type="Pfam" id="PF00534">
    <property type="entry name" value="Glycos_transf_1"/>
    <property type="match status" value="1"/>
</dbReference>
<evidence type="ECO:0000313" key="4">
    <source>
        <dbReference type="Proteomes" id="UP000805614"/>
    </source>
</evidence>
<name>A0ABR7LJM2_9ACTN</name>
<accession>A0ABR7LJM2</accession>
<reference evidence="3 4" key="1">
    <citation type="submission" date="2020-06" db="EMBL/GenBank/DDBJ databases">
        <title>Actinomadura xiongansis sp. nov., isolated from soil of Baiyangdian.</title>
        <authorList>
            <person name="Zhang X."/>
        </authorList>
    </citation>
    <scope>NUCLEOTIDE SEQUENCE [LARGE SCALE GENOMIC DNA]</scope>
    <source>
        <strain evidence="3 4">HBUM206468</strain>
    </source>
</reference>
<dbReference type="PANTHER" id="PTHR12526">
    <property type="entry name" value="GLYCOSYLTRANSFERASE"/>
    <property type="match status" value="1"/>
</dbReference>
<dbReference type="EMBL" id="JABVEC010000002">
    <property type="protein sequence ID" value="MBC6464789.1"/>
    <property type="molecule type" value="Genomic_DNA"/>
</dbReference>
<evidence type="ECO:0000313" key="3">
    <source>
        <dbReference type="EMBL" id="MBC6464789.1"/>
    </source>
</evidence>
<sequence length="353" mass="38351">MSEQRDILLVCDTIGGPVDGRHELSRLGELFAGAGHRVRLIAVRAGGDRPDLPFETTVLTARLRFGARGRVTSRLGELFRSARPGGVVIATDAAAMQWVGRADTAGLKVVGVHREPFAVSDGKPEQALVRDFARADRFVALTREDADRWARAGLSNADVIPDWFDTPPDASASLTGQVVLGPSRLTHDKGADLLLESWAMVARRQPSWRLRFHGAGPDEPELRRLATKLGVDGSVEFLPPEQDPAAAFSQASIFALPSRAEVFPEALLAAMGHGLPVVAFDGSPAVREVLTDDVDGLLVDPGHTERFALALERLMTDDGLRDKLGRGGRESARRFASENVAARWDRLFTLLYR</sequence>
<dbReference type="Gene3D" id="3.40.50.2000">
    <property type="entry name" value="Glycogen Phosphorylase B"/>
    <property type="match status" value="2"/>
</dbReference>
<feature type="domain" description="Glycosyl transferase family 1" evidence="2">
    <location>
        <begin position="177"/>
        <end position="330"/>
    </location>
</feature>
<dbReference type="SUPFAM" id="SSF53756">
    <property type="entry name" value="UDP-Glycosyltransferase/glycogen phosphorylase"/>
    <property type="match status" value="1"/>
</dbReference>
<evidence type="ECO:0000259" key="2">
    <source>
        <dbReference type="Pfam" id="PF00534"/>
    </source>
</evidence>
<comment type="caution">
    <text evidence="3">The sequence shown here is derived from an EMBL/GenBank/DDBJ whole genome shotgun (WGS) entry which is preliminary data.</text>
</comment>
<gene>
    <name evidence="3" type="ORF">HKK74_04655</name>
</gene>
<evidence type="ECO:0000256" key="1">
    <source>
        <dbReference type="ARBA" id="ARBA00022679"/>
    </source>
</evidence>
<keyword evidence="1" id="KW-0808">Transferase</keyword>
<protein>
    <submittedName>
        <fullName evidence="3">Glycosyltransferase</fullName>
    </submittedName>
</protein>
<dbReference type="Proteomes" id="UP000805614">
    <property type="component" value="Unassembled WGS sequence"/>
</dbReference>
<dbReference type="PANTHER" id="PTHR12526:SF630">
    <property type="entry name" value="GLYCOSYLTRANSFERASE"/>
    <property type="match status" value="1"/>
</dbReference>